<dbReference type="GO" id="GO:0005811">
    <property type="term" value="C:lipid droplet"/>
    <property type="evidence" value="ECO:0007669"/>
    <property type="project" value="TreeGrafter"/>
</dbReference>
<evidence type="ECO:0000256" key="2">
    <source>
        <dbReference type="ARBA" id="ARBA00022857"/>
    </source>
</evidence>
<dbReference type="GeneID" id="30982220"/>
<sequence>MLLSTDMSCFSTLHESRVALVVGANSRLGLNICYRFLREIPEHTDLTLIVTSRTLKGTQQAIGAIERYALKHLKRSGKLEFDYLVMDFTQMKSVASASRDLHKNYRRVDYMFVNSCQTVDTEISLSSLASQTLSNPTESVKYPAYKTQTVGDKSQDGLGLVFQGNVFGPYYFVNTIKSLLQDGGRLVWISYAMSELEYVSFDDLQLLHSSMPFEGSKRLIDLMHFGTYEPLSKIGIVQYLTHPGVFAKYSLLSKMGILGYYYILLVFYFARVFGSPYHIVSGYSAANAPVHCALNGGRPDSKIGSSCARFGLEMRTDVEVYSVGSSEVVSYLDLLCNEWDAKLEKELKNK</sequence>
<evidence type="ECO:0000256" key="1">
    <source>
        <dbReference type="ARBA" id="ARBA00022516"/>
    </source>
</evidence>
<dbReference type="EC" id="1.1.1.270" evidence="8"/>
<dbReference type="GO" id="GO:0006696">
    <property type="term" value="P:ergosterol biosynthetic process"/>
    <property type="evidence" value="ECO:0007669"/>
    <property type="project" value="TreeGrafter"/>
</dbReference>
<keyword evidence="2" id="KW-0521">NADP</keyword>
<keyword evidence="9" id="KW-0812">Transmembrane</keyword>
<evidence type="ECO:0000256" key="7">
    <source>
        <dbReference type="ARBA" id="ARBA00023593"/>
    </source>
</evidence>
<evidence type="ECO:0000256" key="4">
    <source>
        <dbReference type="ARBA" id="ARBA00023002"/>
    </source>
</evidence>
<dbReference type="GO" id="GO:0000253">
    <property type="term" value="F:3-beta-hydroxysteroid 3-dehydrogenase (NADP+) activity"/>
    <property type="evidence" value="ECO:0007669"/>
    <property type="project" value="UniProtKB-EC"/>
</dbReference>
<dbReference type="AlphaFoldDB" id="A0A1E4SDW8"/>
<keyword evidence="1" id="KW-0444">Lipid biosynthesis</keyword>
<comment type="similarity">
    <text evidence="7">Belongs to the short-chain dehydrogenases/reductases (SDR) family. ERG27 subfamily.</text>
</comment>
<keyword evidence="4" id="KW-0560">Oxidoreductase</keyword>
<dbReference type="PANTHER" id="PTHR43647:SF1">
    <property type="entry name" value="3-KETO-STEROID REDUCTASE ERG27"/>
    <property type="match status" value="1"/>
</dbReference>
<feature type="transmembrane region" description="Helical" evidence="9">
    <location>
        <begin position="251"/>
        <end position="270"/>
    </location>
</feature>
<dbReference type="InterPro" id="IPR051593">
    <property type="entry name" value="Ergosterol_Biosynth_ERG27"/>
</dbReference>
<dbReference type="Proteomes" id="UP000094285">
    <property type="component" value="Unassembled WGS sequence"/>
</dbReference>
<gene>
    <name evidence="10" type="ORF">CANTADRAFT_27367</name>
</gene>
<dbReference type="InterPro" id="IPR036291">
    <property type="entry name" value="NAD(P)-bd_dom_sf"/>
</dbReference>
<dbReference type="GO" id="GO:0005789">
    <property type="term" value="C:endoplasmic reticulum membrane"/>
    <property type="evidence" value="ECO:0007669"/>
    <property type="project" value="TreeGrafter"/>
</dbReference>
<keyword evidence="3" id="KW-0752">Steroid biosynthesis</keyword>
<dbReference type="Gene3D" id="3.40.50.720">
    <property type="entry name" value="NAD(P)-binding Rossmann-like Domain"/>
    <property type="match status" value="1"/>
</dbReference>
<evidence type="ECO:0000256" key="6">
    <source>
        <dbReference type="ARBA" id="ARBA00023589"/>
    </source>
</evidence>
<protein>
    <recommendedName>
        <fullName evidence="8">3beta-hydroxysteroid 3-dehydrogenase</fullName>
        <ecNumber evidence="8">1.1.1.270</ecNumber>
    </recommendedName>
</protein>
<dbReference type="OrthoDB" id="9989144at2759"/>
<evidence type="ECO:0000256" key="9">
    <source>
        <dbReference type="SAM" id="Phobius"/>
    </source>
</evidence>
<evidence type="ECO:0000256" key="3">
    <source>
        <dbReference type="ARBA" id="ARBA00022955"/>
    </source>
</evidence>
<evidence type="ECO:0000256" key="8">
    <source>
        <dbReference type="ARBA" id="ARBA00023621"/>
    </source>
</evidence>
<evidence type="ECO:0000313" key="11">
    <source>
        <dbReference type="Proteomes" id="UP000094285"/>
    </source>
</evidence>
<dbReference type="PANTHER" id="PTHR43647">
    <property type="entry name" value="DEHYDROGENASE"/>
    <property type="match status" value="1"/>
</dbReference>
<dbReference type="GO" id="GO:0005741">
    <property type="term" value="C:mitochondrial outer membrane"/>
    <property type="evidence" value="ECO:0007669"/>
    <property type="project" value="TreeGrafter"/>
</dbReference>
<keyword evidence="5" id="KW-0443">Lipid metabolism</keyword>
<dbReference type="RefSeq" id="XP_020062778.1">
    <property type="nucleotide sequence ID" value="XM_020208083.1"/>
</dbReference>
<keyword evidence="9" id="KW-1133">Transmembrane helix</keyword>
<dbReference type="SUPFAM" id="SSF51735">
    <property type="entry name" value="NAD(P)-binding Rossmann-fold domains"/>
    <property type="match status" value="1"/>
</dbReference>
<name>A0A1E4SDW8_9ASCO</name>
<comment type="pathway">
    <text evidence="6">Steroid biosynthesis; zymosterol biosynthesis; zymosterol from lanosterol: step 5/6.</text>
</comment>
<evidence type="ECO:0000313" key="10">
    <source>
        <dbReference type="EMBL" id="ODV77656.1"/>
    </source>
</evidence>
<keyword evidence="9" id="KW-0472">Membrane</keyword>
<dbReference type="EMBL" id="KV453915">
    <property type="protein sequence ID" value="ODV77656.1"/>
    <property type="molecule type" value="Genomic_DNA"/>
</dbReference>
<organism evidence="10 11">
    <name type="scientific">Suhomyces tanzawaensis NRRL Y-17324</name>
    <dbReference type="NCBI Taxonomy" id="984487"/>
    <lineage>
        <taxon>Eukaryota</taxon>
        <taxon>Fungi</taxon>
        <taxon>Dikarya</taxon>
        <taxon>Ascomycota</taxon>
        <taxon>Saccharomycotina</taxon>
        <taxon>Pichiomycetes</taxon>
        <taxon>Debaryomycetaceae</taxon>
        <taxon>Suhomyces</taxon>
    </lineage>
</organism>
<dbReference type="STRING" id="984487.A0A1E4SDW8"/>
<accession>A0A1E4SDW8</accession>
<evidence type="ECO:0000256" key="5">
    <source>
        <dbReference type="ARBA" id="ARBA00023098"/>
    </source>
</evidence>
<reference evidence="11" key="1">
    <citation type="submission" date="2016-05" db="EMBL/GenBank/DDBJ databases">
        <title>Comparative genomics of biotechnologically important yeasts.</title>
        <authorList>
            <consortium name="DOE Joint Genome Institute"/>
            <person name="Riley R."/>
            <person name="Haridas S."/>
            <person name="Wolfe K.H."/>
            <person name="Lopes M.R."/>
            <person name="Hittinger C.T."/>
            <person name="Goker M."/>
            <person name="Salamov A."/>
            <person name="Wisecaver J."/>
            <person name="Long T.M."/>
            <person name="Aerts A.L."/>
            <person name="Barry K."/>
            <person name="Choi C."/>
            <person name="Clum A."/>
            <person name="Coughlan A.Y."/>
            <person name="Deshpande S."/>
            <person name="Douglass A.P."/>
            <person name="Hanson S.J."/>
            <person name="Klenk H.-P."/>
            <person name="Labutti K."/>
            <person name="Lapidus A."/>
            <person name="Lindquist E."/>
            <person name="Lipzen A."/>
            <person name="Meier-Kolthoff J.P."/>
            <person name="Ohm R.A."/>
            <person name="Otillar R.P."/>
            <person name="Pangilinan J."/>
            <person name="Peng Y."/>
            <person name="Rokas A."/>
            <person name="Rosa C.A."/>
            <person name="Scheuner C."/>
            <person name="Sibirny A.A."/>
            <person name="Slot J.C."/>
            <person name="Stielow J.B."/>
            <person name="Sun H."/>
            <person name="Kurtzman C.P."/>
            <person name="Blackwell M."/>
            <person name="Grigoriev I.V."/>
            <person name="Jeffries T.W."/>
        </authorList>
    </citation>
    <scope>NUCLEOTIDE SEQUENCE [LARGE SCALE GENOMIC DNA]</scope>
    <source>
        <strain evidence="11">NRRL Y-17324</strain>
    </source>
</reference>
<keyword evidence="11" id="KW-1185">Reference proteome</keyword>
<proteinExistence type="inferred from homology"/>